<dbReference type="RefSeq" id="WP_229640477.1">
    <property type="nucleotide sequence ID" value="NZ_JADWDC010000022.1"/>
</dbReference>
<proteinExistence type="predicted"/>
<sequence length="65" mass="6973">MRYALSWVCPTSLTSIPALANVPVRWIAEAPIPTGIYATRTAVCGGGGLPFTPRTYPTNNLLIQI</sequence>
<evidence type="ECO:0000313" key="2">
    <source>
        <dbReference type="EMBL" id="MCC0177413.1"/>
    </source>
</evidence>
<dbReference type="EMBL" id="JADWDC010000022">
    <property type="protein sequence ID" value="MCC0177413.1"/>
    <property type="molecule type" value="Genomic_DNA"/>
</dbReference>
<organism evidence="2 3">
    <name type="scientific">Waterburya agarophytonicola KI4</name>
    <dbReference type="NCBI Taxonomy" id="2874699"/>
    <lineage>
        <taxon>Bacteria</taxon>
        <taxon>Bacillati</taxon>
        <taxon>Cyanobacteriota</taxon>
        <taxon>Cyanophyceae</taxon>
        <taxon>Pleurocapsales</taxon>
        <taxon>Hyellaceae</taxon>
        <taxon>Waterburya</taxon>
        <taxon>Waterburya agarophytonicola</taxon>
    </lineage>
</organism>
<evidence type="ECO:0000313" key="3">
    <source>
        <dbReference type="Proteomes" id="UP000729733"/>
    </source>
</evidence>
<reference evidence="2" key="1">
    <citation type="journal article" date="2021" name="Antonie Van Leeuwenhoek">
        <title>Draft genome and description of Waterburya agarophytonicola gen. nov. sp. nov. (Pleurocapsales, Cyanobacteria): a seaweed symbiont.</title>
        <authorList>
            <person name="Bonthond G."/>
            <person name="Shalygin S."/>
            <person name="Bayer T."/>
            <person name="Weinberger F."/>
        </authorList>
    </citation>
    <scope>NUCLEOTIDE SEQUENCE</scope>
    <source>
        <strain evidence="2">KI4</strain>
    </source>
</reference>
<keyword evidence="1" id="KW-0732">Signal</keyword>
<gene>
    <name evidence="2" type="ORF">I4641_10535</name>
</gene>
<name>A0A964BRY8_9CYAN</name>
<comment type="caution">
    <text evidence="2">The sequence shown here is derived from an EMBL/GenBank/DDBJ whole genome shotgun (WGS) entry which is preliminary data.</text>
</comment>
<protein>
    <recommendedName>
        <fullName evidence="4">Secreted protein</fullName>
    </recommendedName>
</protein>
<dbReference type="AlphaFoldDB" id="A0A964BRY8"/>
<feature type="signal peptide" evidence="1">
    <location>
        <begin position="1"/>
        <end position="20"/>
    </location>
</feature>
<accession>A0A964BRY8</accession>
<dbReference type="Proteomes" id="UP000729733">
    <property type="component" value="Unassembled WGS sequence"/>
</dbReference>
<keyword evidence="3" id="KW-1185">Reference proteome</keyword>
<evidence type="ECO:0000256" key="1">
    <source>
        <dbReference type="SAM" id="SignalP"/>
    </source>
</evidence>
<feature type="chain" id="PRO_5036710028" description="Secreted protein" evidence="1">
    <location>
        <begin position="21"/>
        <end position="65"/>
    </location>
</feature>
<evidence type="ECO:0008006" key="4">
    <source>
        <dbReference type="Google" id="ProtNLM"/>
    </source>
</evidence>